<protein>
    <submittedName>
        <fullName evidence="2">Uncharacterized protein</fullName>
    </submittedName>
</protein>
<dbReference type="PANTHER" id="PTHR34283:SF1">
    <property type="entry name" value="PROTEIN RESPONSE TO LOW SULFUR 1"/>
    <property type="match status" value="1"/>
</dbReference>
<proteinExistence type="predicted"/>
<dbReference type="GO" id="GO:0098869">
    <property type="term" value="P:cellular oxidant detoxification"/>
    <property type="evidence" value="ECO:0007669"/>
    <property type="project" value="InterPro"/>
</dbReference>
<dbReference type="STRING" id="4155.A0A022S248"/>
<feature type="region of interest" description="Disordered" evidence="1">
    <location>
        <begin position="1"/>
        <end position="23"/>
    </location>
</feature>
<reference evidence="2 3" key="1">
    <citation type="journal article" date="2013" name="Proc. Natl. Acad. Sci. U.S.A.">
        <title>Fine-scale variation in meiotic recombination in Mimulus inferred from population shotgun sequencing.</title>
        <authorList>
            <person name="Hellsten U."/>
            <person name="Wright K.M."/>
            <person name="Jenkins J."/>
            <person name="Shu S."/>
            <person name="Yuan Y."/>
            <person name="Wessler S.R."/>
            <person name="Schmutz J."/>
            <person name="Willis J.H."/>
            <person name="Rokhsar D.S."/>
        </authorList>
    </citation>
    <scope>NUCLEOTIDE SEQUENCE [LARGE SCALE GENOMIC DNA]</scope>
    <source>
        <strain evidence="3">cv. DUN x IM62</strain>
    </source>
</reference>
<accession>A0A022S248</accession>
<evidence type="ECO:0000256" key="1">
    <source>
        <dbReference type="SAM" id="MobiDB-lite"/>
    </source>
</evidence>
<dbReference type="EMBL" id="KI630190">
    <property type="protein sequence ID" value="EYU45350.1"/>
    <property type="molecule type" value="Genomic_DNA"/>
</dbReference>
<gene>
    <name evidence="2" type="ORF">MIMGU_mgv11b014199mg</name>
</gene>
<evidence type="ECO:0000313" key="3">
    <source>
        <dbReference type="Proteomes" id="UP000030748"/>
    </source>
</evidence>
<sequence>MDTDRTISRPGKAAPPPESHEMLQKRNEELEKELRHSLEREEKMKKELQSIRERLLLEAEGVDHAREYRAHIMSLTEKITVAKNEMNDVESVRVLLNKKR</sequence>
<name>A0A022S248_ERYGU</name>
<organism evidence="2 3">
    <name type="scientific">Erythranthe guttata</name>
    <name type="common">Yellow monkey flower</name>
    <name type="synonym">Mimulus guttatus</name>
    <dbReference type="NCBI Taxonomy" id="4155"/>
    <lineage>
        <taxon>Eukaryota</taxon>
        <taxon>Viridiplantae</taxon>
        <taxon>Streptophyta</taxon>
        <taxon>Embryophyta</taxon>
        <taxon>Tracheophyta</taxon>
        <taxon>Spermatophyta</taxon>
        <taxon>Magnoliopsida</taxon>
        <taxon>eudicotyledons</taxon>
        <taxon>Gunneridae</taxon>
        <taxon>Pentapetalae</taxon>
        <taxon>asterids</taxon>
        <taxon>lamiids</taxon>
        <taxon>Lamiales</taxon>
        <taxon>Phrymaceae</taxon>
        <taxon>Erythranthe</taxon>
    </lineage>
</organism>
<dbReference type="AlphaFoldDB" id="A0A022S248"/>
<dbReference type="InterPro" id="IPR039282">
    <property type="entry name" value="LSU"/>
</dbReference>
<dbReference type="PANTHER" id="PTHR34283">
    <property type="entry name" value="PROTEIN RESPONSE TO LOW SULFUR 1"/>
    <property type="match status" value="1"/>
</dbReference>
<evidence type="ECO:0000313" key="2">
    <source>
        <dbReference type="EMBL" id="EYU45350.1"/>
    </source>
</evidence>
<dbReference type="Proteomes" id="UP000030748">
    <property type="component" value="Unassembled WGS sequence"/>
</dbReference>
<keyword evidence="3" id="KW-1185">Reference proteome</keyword>